<proteinExistence type="predicted"/>
<organism evidence="12 13">
    <name type="scientific">Thermosulfurimonas marina</name>
    <dbReference type="NCBI Taxonomy" id="2047767"/>
    <lineage>
        <taxon>Bacteria</taxon>
        <taxon>Pseudomonadati</taxon>
        <taxon>Thermodesulfobacteriota</taxon>
        <taxon>Thermodesulfobacteria</taxon>
        <taxon>Thermodesulfobacteriales</taxon>
        <taxon>Thermodesulfobacteriaceae</taxon>
        <taxon>Thermosulfurimonas</taxon>
    </lineage>
</organism>
<dbReference type="InterPro" id="IPR014017">
    <property type="entry name" value="DNA_helicase_UvrD-like_C"/>
</dbReference>
<dbReference type="SUPFAM" id="SSF52540">
    <property type="entry name" value="P-loop containing nucleoside triphosphate hydrolases"/>
    <property type="match status" value="1"/>
</dbReference>
<dbReference type="EMBL" id="CP042909">
    <property type="protein sequence ID" value="QJA06588.1"/>
    <property type="molecule type" value="Genomic_DNA"/>
</dbReference>
<dbReference type="InterPro" id="IPR000212">
    <property type="entry name" value="DNA_helicase_UvrD/REP"/>
</dbReference>
<sequence length="836" mass="95985">MADQLRLNFWSEPRGVIQVSASAGAGKTYRLAVQFLRVLASLGPPQEAHLASVVALTFTNQAAAEMRERILLFLKHIALSTETGRRLSEETGLSPREAEGWLETIFSAYQAFQVRTIDSLLFTLIRGLAWELGLRPDLSAEIREEHFLNQAFDRLLFRLREDPRLRGLFEEALETFLELEARGGFNPEPHFRRRMVALHRLLRRLTPGKNGPPPSREALAALEEELRSLGEELSRRLFEDLGAEPAYPRWEEYLRDPLRYVWSKVFQKESLRQLVRKGSLPRGVELPEDLYLRLRERLGLYLRLKARAEVAPYERLFAEIVRELSEVREEEGVLQAGSWTELLALYARQYLPLIYLKLGTRLRHFLIDEFQDTDRRQWEALQPLVEEVVATGGSFFYVGDVKQAIYMWRGGDPELFFEVLTQLPAELQAESLPWNRRSARRIVTFNNLLFSRLRENLPQIVARLLHGRTEALRLRDCEVTEALCARLREVYEEVEQVPEEGAPEGGVYLREISSSDQDKEAFREEVFQGLRELMPGLYRRFVEGGRTLALLVRENREAEELAAFLFGMGLPALTERALRLENSPLIKGLLSLLRYLDYPGDETALAGFLASPLTSSGPEILQRYLRQGAGPSLAEFLSSEAPGLHRKLSELSENLHRRTLYETVQAAVKKFGLFERFPEARLYLMRFLSAVLAYEEEALSLSEFLARWEELGVEEKVGLPREIQAVRVFTIHAAKGLEFDAVVLPLLTWGPRGRVELVAGEEGLLRVRKEAPEDLRRIYLEEKAREVFESLNLLYVALTRAREELHLFVPKKTRYYTVASVLQDLAVTQILEGLSE</sequence>
<keyword evidence="1 9" id="KW-0547">Nucleotide-binding</keyword>
<reference evidence="12 13" key="1">
    <citation type="submission" date="2019-08" db="EMBL/GenBank/DDBJ databases">
        <title>Complete genome sequence of Thermosulfurimonas marina SU872T, an anaerobic thermophilic chemolithoautotrophic bacterium isolated from a shallow marine hydrothermal vent.</title>
        <authorList>
            <person name="Allioux M."/>
            <person name="Jebbar M."/>
            <person name="Slobodkina G."/>
            <person name="Slobodkin A."/>
            <person name="Moalic Y."/>
            <person name="Frolova A."/>
            <person name="Shao Z."/>
            <person name="Alain K."/>
        </authorList>
    </citation>
    <scope>NUCLEOTIDE SEQUENCE [LARGE SCALE GENOMIC DNA]</scope>
    <source>
        <strain evidence="12 13">SU872</strain>
    </source>
</reference>
<evidence type="ECO:0000256" key="4">
    <source>
        <dbReference type="ARBA" id="ARBA00022840"/>
    </source>
</evidence>
<evidence type="ECO:0000256" key="7">
    <source>
        <dbReference type="ARBA" id="ARBA00034808"/>
    </source>
</evidence>
<keyword evidence="5" id="KW-0413">Isomerase</keyword>
<evidence type="ECO:0000256" key="9">
    <source>
        <dbReference type="PROSITE-ProRule" id="PRU00560"/>
    </source>
</evidence>
<dbReference type="InterPro" id="IPR027417">
    <property type="entry name" value="P-loop_NTPase"/>
</dbReference>
<dbReference type="RefSeq" id="WP_168719941.1">
    <property type="nucleotide sequence ID" value="NZ_CP042909.1"/>
</dbReference>
<dbReference type="GO" id="GO:0003677">
    <property type="term" value="F:DNA binding"/>
    <property type="evidence" value="ECO:0007669"/>
    <property type="project" value="InterPro"/>
</dbReference>
<evidence type="ECO:0000256" key="1">
    <source>
        <dbReference type="ARBA" id="ARBA00022741"/>
    </source>
</evidence>
<dbReference type="PANTHER" id="PTHR11070">
    <property type="entry name" value="UVRD / RECB / PCRA DNA HELICASE FAMILY MEMBER"/>
    <property type="match status" value="1"/>
</dbReference>
<keyword evidence="3 9" id="KW-0347">Helicase</keyword>
<dbReference type="InterPro" id="IPR014016">
    <property type="entry name" value="UvrD-like_ATP-bd"/>
</dbReference>
<dbReference type="PANTHER" id="PTHR11070:SF67">
    <property type="entry name" value="DNA 3'-5' HELICASE"/>
    <property type="match status" value="1"/>
</dbReference>
<evidence type="ECO:0000313" key="13">
    <source>
        <dbReference type="Proteomes" id="UP000501253"/>
    </source>
</evidence>
<protein>
    <recommendedName>
        <fullName evidence="7">DNA 3'-5' helicase</fullName>
        <ecNumber evidence="7">5.6.2.4</ecNumber>
    </recommendedName>
</protein>
<dbReference type="GO" id="GO:0016787">
    <property type="term" value="F:hydrolase activity"/>
    <property type="evidence" value="ECO:0007669"/>
    <property type="project" value="UniProtKB-UniRule"/>
</dbReference>
<evidence type="ECO:0000256" key="5">
    <source>
        <dbReference type="ARBA" id="ARBA00023235"/>
    </source>
</evidence>
<dbReference type="KEGG" id="tmai:FVE67_07170"/>
<evidence type="ECO:0000259" key="11">
    <source>
        <dbReference type="PROSITE" id="PS51217"/>
    </source>
</evidence>
<dbReference type="GO" id="GO:0005829">
    <property type="term" value="C:cytosol"/>
    <property type="evidence" value="ECO:0007669"/>
    <property type="project" value="TreeGrafter"/>
</dbReference>
<name>A0A6H1WTS7_9BACT</name>
<keyword evidence="13" id="KW-1185">Reference proteome</keyword>
<evidence type="ECO:0000256" key="8">
    <source>
        <dbReference type="ARBA" id="ARBA00048988"/>
    </source>
</evidence>
<dbReference type="GO" id="GO:0000725">
    <property type="term" value="P:recombinational repair"/>
    <property type="evidence" value="ECO:0007669"/>
    <property type="project" value="TreeGrafter"/>
</dbReference>
<accession>A0A6H1WTS7</accession>
<evidence type="ECO:0000313" key="12">
    <source>
        <dbReference type="EMBL" id="QJA06588.1"/>
    </source>
</evidence>
<feature type="domain" description="UvrD-like helicase C-terminal" evidence="11">
    <location>
        <begin position="480"/>
        <end position="736"/>
    </location>
</feature>
<comment type="catalytic activity">
    <reaction evidence="6">
        <text>Couples ATP hydrolysis with the unwinding of duplex DNA by translocating in the 3'-5' direction.</text>
        <dbReference type="EC" id="5.6.2.4"/>
    </reaction>
</comment>
<dbReference type="Proteomes" id="UP000501253">
    <property type="component" value="Chromosome"/>
</dbReference>
<evidence type="ECO:0000256" key="6">
    <source>
        <dbReference type="ARBA" id="ARBA00034617"/>
    </source>
</evidence>
<dbReference type="GO" id="GO:0005524">
    <property type="term" value="F:ATP binding"/>
    <property type="evidence" value="ECO:0007669"/>
    <property type="project" value="UniProtKB-UniRule"/>
</dbReference>
<evidence type="ECO:0000256" key="2">
    <source>
        <dbReference type="ARBA" id="ARBA00022801"/>
    </source>
</evidence>
<dbReference type="Pfam" id="PF13361">
    <property type="entry name" value="UvrD_C"/>
    <property type="match status" value="1"/>
</dbReference>
<evidence type="ECO:0000259" key="10">
    <source>
        <dbReference type="PROSITE" id="PS51198"/>
    </source>
</evidence>
<dbReference type="AlphaFoldDB" id="A0A6H1WTS7"/>
<keyword evidence="2 9" id="KW-0378">Hydrolase</keyword>
<dbReference type="Pfam" id="PF00580">
    <property type="entry name" value="UvrD-helicase"/>
    <property type="match status" value="1"/>
</dbReference>
<feature type="domain" description="UvrD-like helicase ATP-binding" evidence="10">
    <location>
        <begin position="1"/>
        <end position="439"/>
    </location>
</feature>
<feature type="binding site" evidence="9">
    <location>
        <begin position="21"/>
        <end position="28"/>
    </location>
    <ligand>
        <name>ATP</name>
        <dbReference type="ChEBI" id="CHEBI:30616"/>
    </ligand>
</feature>
<dbReference type="PROSITE" id="PS51198">
    <property type="entry name" value="UVRD_HELICASE_ATP_BIND"/>
    <property type="match status" value="1"/>
</dbReference>
<dbReference type="EC" id="5.6.2.4" evidence="7"/>
<comment type="catalytic activity">
    <reaction evidence="8">
        <text>ATP + H2O = ADP + phosphate + H(+)</text>
        <dbReference type="Rhea" id="RHEA:13065"/>
        <dbReference type="ChEBI" id="CHEBI:15377"/>
        <dbReference type="ChEBI" id="CHEBI:15378"/>
        <dbReference type="ChEBI" id="CHEBI:30616"/>
        <dbReference type="ChEBI" id="CHEBI:43474"/>
        <dbReference type="ChEBI" id="CHEBI:456216"/>
        <dbReference type="EC" id="5.6.2.4"/>
    </reaction>
</comment>
<keyword evidence="4 9" id="KW-0067">ATP-binding</keyword>
<dbReference type="GO" id="GO:0043138">
    <property type="term" value="F:3'-5' DNA helicase activity"/>
    <property type="evidence" value="ECO:0007669"/>
    <property type="project" value="UniProtKB-EC"/>
</dbReference>
<gene>
    <name evidence="12" type="ORF">FVE67_07170</name>
</gene>
<evidence type="ECO:0000256" key="3">
    <source>
        <dbReference type="ARBA" id="ARBA00022806"/>
    </source>
</evidence>
<dbReference type="Gene3D" id="1.10.486.10">
    <property type="entry name" value="PCRA, domain 4"/>
    <property type="match status" value="1"/>
</dbReference>
<dbReference type="Gene3D" id="3.40.50.300">
    <property type="entry name" value="P-loop containing nucleotide triphosphate hydrolases"/>
    <property type="match status" value="3"/>
</dbReference>
<dbReference type="PROSITE" id="PS51217">
    <property type="entry name" value="UVRD_HELICASE_CTER"/>
    <property type="match status" value="1"/>
</dbReference>